<dbReference type="KEGG" id="spir:CWM47_20850"/>
<protein>
    <recommendedName>
        <fullName evidence="1">HTH marR-type domain-containing protein</fullName>
    </recommendedName>
</protein>
<dbReference type="EMBL" id="CP025096">
    <property type="protein sequence ID" value="AUD04062.1"/>
    <property type="molecule type" value="Genomic_DNA"/>
</dbReference>
<proteinExistence type="predicted"/>
<feature type="domain" description="HTH marR-type" evidence="1">
    <location>
        <begin position="50"/>
        <end position="183"/>
    </location>
</feature>
<dbReference type="Gene3D" id="1.10.10.10">
    <property type="entry name" value="Winged helix-like DNA-binding domain superfamily/Winged helix DNA-binding domain"/>
    <property type="match status" value="1"/>
</dbReference>
<dbReference type="Proteomes" id="UP000232883">
    <property type="component" value="Chromosome"/>
</dbReference>
<evidence type="ECO:0000313" key="2">
    <source>
        <dbReference type="EMBL" id="AUD04062.1"/>
    </source>
</evidence>
<dbReference type="PROSITE" id="PS50995">
    <property type="entry name" value="HTH_MARR_2"/>
    <property type="match status" value="1"/>
</dbReference>
<evidence type="ECO:0000259" key="1">
    <source>
        <dbReference type="PROSITE" id="PS50995"/>
    </source>
</evidence>
<accession>A0A2K8Z2F6</accession>
<dbReference type="OrthoDB" id="961069at2"/>
<dbReference type="InterPro" id="IPR036390">
    <property type="entry name" value="WH_DNA-bd_sf"/>
</dbReference>
<dbReference type="RefSeq" id="WP_100990128.1">
    <property type="nucleotide sequence ID" value="NZ_CP025096.1"/>
</dbReference>
<dbReference type="SMART" id="SM00347">
    <property type="entry name" value="HTH_MARR"/>
    <property type="match status" value="1"/>
</dbReference>
<dbReference type="AlphaFoldDB" id="A0A2K8Z2F6"/>
<dbReference type="SUPFAM" id="SSF46785">
    <property type="entry name" value="Winged helix' DNA-binding domain"/>
    <property type="match status" value="1"/>
</dbReference>
<dbReference type="InterPro" id="IPR000835">
    <property type="entry name" value="HTH_MarR-typ"/>
</dbReference>
<keyword evidence="3" id="KW-1185">Reference proteome</keyword>
<evidence type="ECO:0000313" key="3">
    <source>
        <dbReference type="Proteomes" id="UP000232883"/>
    </source>
</evidence>
<reference evidence="2 3" key="1">
    <citation type="submission" date="2017-11" db="EMBL/GenBank/DDBJ databases">
        <title>Taxonomic description and genome sequences of Spirosoma HA7 sp. nov., isolated from pollen microhabitat of Corylus avellana.</title>
        <authorList>
            <person name="Ambika Manirajan B."/>
            <person name="Suarez C."/>
            <person name="Ratering S."/>
            <person name="Geissler-Plaum R."/>
            <person name="Cardinale M."/>
            <person name="Sylvia S."/>
        </authorList>
    </citation>
    <scope>NUCLEOTIDE SEQUENCE [LARGE SCALE GENOMIC DNA]</scope>
    <source>
        <strain evidence="2 3">HA7</strain>
    </source>
</reference>
<dbReference type="GO" id="GO:0003700">
    <property type="term" value="F:DNA-binding transcription factor activity"/>
    <property type="evidence" value="ECO:0007669"/>
    <property type="project" value="InterPro"/>
</dbReference>
<sequence>MANPVVNLVSAWAEYDQQFPHQPIEHFCRYYLAQKQQPESKPDLTRSQQQGNLLRTLGRISSAYSFYHRAAMTQTSLPSADSFYYLNGLSYLGEVRKTELINYLFAEYTTGMEAINRLLASNFISERADPRDKRAKLIQLTPTGRQALEKAYLYAAKAAEMLFHPVGDDTLELAESLLKPVEQRHTQVMPELKTKEFESLYNQLMGNP</sequence>
<name>A0A2K8Z2F6_9BACT</name>
<gene>
    <name evidence="2" type="ORF">CWM47_20850</name>
</gene>
<organism evidence="2 3">
    <name type="scientific">Spirosoma pollinicola</name>
    <dbReference type="NCBI Taxonomy" id="2057025"/>
    <lineage>
        <taxon>Bacteria</taxon>
        <taxon>Pseudomonadati</taxon>
        <taxon>Bacteroidota</taxon>
        <taxon>Cytophagia</taxon>
        <taxon>Cytophagales</taxon>
        <taxon>Cytophagaceae</taxon>
        <taxon>Spirosoma</taxon>
    </lineage>
</organism>
<dbReference type="InterPro" id="IPR036388">
    <property type="entry name" value="WH-like_DNA-bd_sf"/>
</dbReference>